<accession>A0AC34G2L8</accession>
<reference evidence="2" key="1">
    <citation type="submission" date="2022-11" db="UniProtKB">
        <authorList>
            <consortium name="WormBaseParasite"/>
        </authorList>
    </citation>
    <scope>IDENTIFICATION</scope>
</reference>
<sequence>MFAHARYSEKVFRNLPPNIAKGVERDIAYVLKKDNPNDVKKWNRVLPSQSDIDQTYRTPASRTSNELAIPRIRPQRYVKPKPADLRNEFVSARELLHKDYHSTAESFLPSRD</sequence>
<organism evidence="1 2">
    <name type="scientific">Panagrolaimus sp. ES5</name>
    <dbReference type="NCBI Taxonomy" id="591445"/>
    <lineage>
        <taxon>Eukaryota</taxon>
        <taxon>Metazoa</taxon>
        <taxon>Ecdysozoa</taxon>
        <taxon>Nematoda</taxon>
        <taxon>Chromadorea</taxon>
        <taxon>Rhabditida</taxon>
        <taxon>Tylenchina</taxon>
        <taxon>Panagrolaimomorpha</taxon>
        <taxon>Panagrolaimoidea</taxon>
        <taxon>Panagrolaimidae</taxon>
        <taxon>Panagrolaimus</taxon>
    </lineage>
</organism>
<proteinExistence type="predicted"/>
<protein>
    <submittedName>
        <fullName evidence="2">Testicular haploid expressed protein</fullName>
    </submittedName>
</protein>
<dbReference type="Proteomes" id="UP000887579">
    <property type="component" value="Unplaced"/>
</dbReference>
<dbReference type="WBParaSite" id="ES5_v2.g23926.t1">
    <property type="protein sequence ID" value="ES5_v2.g23926.t1"/>
    <property type="gene ID" value="ES5_v2.g23926"/>
</dbReference>
<name>A0AC34G2L8_9BILA</name>
<evidence type="ECO:0000313" key="2">
    <source>
        <dbReference type="WBParaSite" id="ES5_v2.g23926.t1"/>
    </source>
</evidence>
<evidence type="ECO:0000313" key="1">
    <source>
        <dbReference type="Proteomes" id="UP000887579"/>
    </source>
</evidence>